<organism evidence="1 2">
    <name type="scientific">Arcobacter suis CECT 7833</name>
    <dbReference type="NCBI Taxonomy" id="663365"/>
    <lineage>
        <taxon>Bacteria</taxon>
        <taxon>Pseudomonadati</taxon>
        <taxon>Campylobacterota</taxon>
        <taxon>Epsilonproteobacteria</taxon>
        <taxon>Campylobacterales</taxon>
        <taxon>Arcobacteraceae</taxon>
        <taxon>Arcobacter</taxon>
    </lineage>
</organism>
<evidence type="ECO:0000313" key="2">
    <source>
        <dbReference type="Proteomes" id="UP000263040"/>
    </source>
</evidence>
<name>A0AAD0SRX0_9BACT</name>
<proteinExistence type="predicted"/>
<accession>A0AAD0SRX0</accession>
<protein>
    <submittedName>
        <fullName evidence="1">Uncharacterized protein</fullName>
    </submittedName>
</protein>
<gene>
    <name evidence="1" type="ORF">ASUIS_1798</name>
</gene>
<sequence>MSTFGFSILDEFLPSFDKFGSIEKQRIMFLRFYNMKVCCKEQFTSKELSYTKTENIFSIFRAKIYSLLPKKFNSSRIFKIDTYKTNIINNFIEKADKNISYLKLNEKSNLDLAIKIIENFEGEDFKIFLNGEDVFHKFVGKKIKDLKSDRKVKILQDEITIYPQGSSATKVYPYWKFLDKDNIQGITSHINRAIKCIKSDECRQVYLVYPRHENFDKHISIKVKELDLGGDYTIKLIPYSLGSILK</sequence>
<dbReference type="AlphaFoldDB" id="A0AAD0SRX0"/>
<dbReference type="Proteomes" id="UP000263040">
    <property type="component" value="Chromosome"/>
</dbReference>
<keyword evidence="2" id="KW-1185">Reference proteome</keyword>
<dbReference type="EMBL" id="CP032100">
    <property type="protein sequence ID" value="AXX90265.1"/>
    <property type="molecule type" value="Genomic_DNA"/>
</dbReference>
<evidence type="ECO:0000313" key="1">
    <source>
        <dbReference type="EMBL" id="AXX90265.1"/>
    </source>
</evidence>
<dbReference type="KEGG" id="asui:ASUIS_1798"/>
<dbReference type="RefSeq" id="WP_118886785.1">
    <property type="nucleotide sequence ID" value="NZ_CP032100.1"/>
</dbReference>
<reference evidence="1 2" key="1">
    <citation type="submission" date="2018-08" db="EMBL/GenBank/DDBJ databases">
        <title>Complete genome of the Arcobacter suis type strain LMG 26152.</title>
        <authorList>
            <person name="Miller W.G."/>
            <person name="Yee E."/>
            <person name="Bono J.L."/>
        </authorList>
    </citation>
    <scope>NUCLEOTIDE SEQUENCE [LARGE SCALE GENOMIC DNA]</scope>
    <source>
        <strain evidence="1 2">CECT 7833</strain>
    </source>
</reference>